<dbReference type="Pfam" id="PF00534">
    <property type="entry name" value="Glycos_transf_1"/>
    <property type="match status" value="1"/>
</dbReference>
<dbReference type="GO" id="GO:1901135">
    <property type="term" value="P:carbohydrate derivative metabolic process"/>
    <property type="evidence" value="ECO:0007669"/>
    <property type="project" value="UniProtKB-ARBA"/>
</dbReference>
<dbReference type="Gene3D" id="3.40.50.2000">
    <property type="entry name" value="Glycogen Phosphorylase B"/>
    <property type="match status" value="2"/>
</dbReference>
<comment type="caution">
    <text evidence="3">The sequence shown here is derived from an EMBL/GenBank/DDBJ whole genome shotgun (WGS) entry which is preliminary data.</text>
</comment>
<organism evidence="3 4">
    <name type="scientific">Providencia stuartii</name>
    <dbReference type="NCBI Taxonomy" id="588"/>
    <lineage>
        <taxon>Bacteria</taxon>
        <taxon>Pseudomonadati</taxon>
        <taxon>Pseudomonadota</taxon>
        <taxon>Gammaproteobacteria</taxon>
        <taxon>Enterobacterales</taxon>
        <taxon>Morganellaceae</taxon>
        <taxon>Providencia</taxon>
    </lineage>
</organism>
<feature type="domain" description="Glycosyl transferase family 1" evidence="1">
    <location>
        <begin position="221"/>
        <end position="386"/>
    </location>
</feature>
<protein>
    <submittedName>
        <fullName evidence="3">Glycosyltransferase family 4 protein</fullName>
    </submittedName>
</protein>
<feature type="domain" description="Glycosyltransferase subfamily 4-like N-terminal" evidence="2">
    <location>
        <begin position="24"/>
        <end position="207"/>
    </location>
</feature>
<dbReference type="AlphaFoldDB" id="A0ABD5L7R8"/>
<evidence type="ECO:0000313" key="3">
    <source>
        <dbReference type="EMBL" id="MER5078171.1"/>
    </source>
</evidence>
<dbReference type="PANTHER" id="PTHR12526:SF622">
    <property type="entry name" value="GLYCOSYLTRANSFERASE (GROUP I)"/>
    <property type="match status" value="1"/>
</dbReference>
<dbReference type="EMBL" id="JAGSRH010000023">
    <property type="protein sequence ID" value="MER5078171.1"/>
    <property type="molecule type" value="Genomic_DNA"/>
</dbReference>
<dbReference type="InterPro" id="IPR028098">
    <property type="entry name" value="Glyco_trans_4-like_N"/>
</dbReference>
<evidence type="ECO:0000313" key="4">
    <source>
        <dbReference type="Proteomes" id="UP001495779"/>
    </source>
</evidence>
<dbReference type="GO" id="GO:0016757">
    <property type="term" value="F:glycosyltransferase activity"/>
    <property type="evidence" value="ECO:0007669"/>
    <property type="project" value="UniProtKB-ARBA"/>
</dbReference>
<proteinExistence type="predicted"/>
<evidence type="ECO:0000259" key="1">
    <source>
        <dbReference type="Pfam" id="PF00534"/>
    </source>
</evidence>
<dbReference type="CDD" id="cd03794">
    <property type="entry name" value="GT4_WbuB-like"/>
    <property type="match status" value="1"/>
</dbReference>
<evidence type="ECO:0000259" key="2">
    <source>
        <dbReference type="Pfam" id="PF13439"/>
    </source>
</evidence>
<dbReference type="Proteomes" id="UP001495779">
    <property type="component" value="Unassembled WGS sequence"/>
</dbReference>
<gene>
    <name evidence="3" type="ORF">KDV35_15080</name>
</gene>
<dbReference type="PANTHER" id="PTHR12526">
    <property type="entry name" value="GLYCOSYLTRANSFERASE"/>
    <property type="match status" value="1"/>
</dbReference>
<dbReference type="Pfam" id="PF13439">
    <property type="entry name" value="Glyco_transf_4"/>
    <property type="match status" value="1"/>
</dbReference>
<sequence>MSKTIWIVHQYASTPETGMGGRHYYLGSELAKQGYTVYLIASASNHLLRHPPEINTSYQIQTISNNFHFVWVKMPLYDNAHSKQRAINWFLFPLRIQKLAKAITQKPDAILSSSPSPFAFWGARRLANKYTARLIFEVRDIWPLTLTEIGGYSTRNPFIRLMQWTEDKAYYYSSSVVSNLPNSIEHMAQHGMDRKKFSWIPNGFSLDEVNKKTPLNLIACNQLPKNKFIVGYTGTIGIANALDNLLEAAYRLRDNAEISFVLVGDGKEKQTLQRKAQEMNLNNVFFIDPIPKIEIQSMLNLFDVCFIGWLDDPLYKFGIGANKIPEYLYSGKPIIHAYSGSDDPIKEAKAGIQVPANNPQQLVEAILKLYNMTSQERNIMGANGRKAALELYEYSQLSKKLADIAFR</sequence>
<reference evidence="3 4" key="1">
    <citation type="submission" date="2021-04" db="EMBL/GenBank/DDBJ databases">
        <title>Determining the burden of carbapenem-resistant Enterobacterales from a tertiary public heath setting in Bangladesh: a clinical, epidemiological, and molecular study.</title>
        <authorList>
            <person name="Farzana R."/>
            <person name="Walsh T.R."/>
        </authorList>
    </citation>
    <scope>NUCLEOTIDE SEQUENCE [LARGE SCALE GENOMIC DNA]</scope>
    <source>
        <strain evidence="4">dmpro_s316</strain>
    </source>
</reference>
<dbReference type="RefSeq" id="WP_163863369.1">
    <property type="nucleotide sequence ID" value="NZ_CP095443.1"/>
</dbReference>
<dbReference type="SUPFAM" id="SSF53756">
    <property type="entry name" value="UDP-Glycosyltransferase/glycogen phosphorylase"/>
    <property type="match status" value="1"/>
</dbReference>
<accession>A0ABD5L7R8</accession>
<name>A0ABD5L7R8_PROST</name>
<dbReference type="InterPro" id="IPR001296">
    <property type="entry name" value="Glyco_trans_1"/>
</dbReference>